<accession>X0TF02</accession>
<comment type="caution">
    <text evidence="1">The sequence shown here is derived from an EMBL/GenBank/DDBJ whole genome shotgun (WGS) entry which is preliminary data.</text>
</comment>
<dbReference type="SUPFAM" id="SSF109604">
    <property type="entry name" value="HD-domain/PDEase-like"/>
    <property type="match status" value="1"/>
</dbReference>
<dbReference type="AlphaFoldDB" id="X0TF02"/>
<protein>
    <recommendedName>
        <fullName evidence="2">HD domain-containing protein</fullName>
    </recommendedName>
</protein>
<dbReference type="EMBL" id="BARS01019011">
    <property type="protein sequence ID" value="GAF86747.1"/>
    <property type="molecule type" value="Genomic_DNA"/>
</dbReference>
<feature type="non-terminal residue" evidence="1">
    <location>
        <position position="255"/>
    </location>
</feature>
<dbReference type="Gene3D" id="1.10.3210.10">
    <property type="entry name" value="Hypothetical protein af1432"/>
    <property type="match status" value="1"/>
</dbReference>
<organism evidence="1">
    <name type="scientific">marine sediment metagenome</name>
    <dbReference type="NCBI Taxonomy" id="412755"/>
    <lineage>
        <taxon>unclassified sequences</taxon>
        <taxon>metagenomes</taxon>
        <taxon>ecological metagenomes</taxon>
    </lineage>
</organism>
<name>X0TF02_9ZZZZ</name>
<sequence>MDSEILFSNFNSLAPLGFGDHPKVRRALEKHYRDVRNPKKQKSLHRKMWKRIKDKGIPVQRFANSRHPEVFIIPRDMQRFLIEDLGGEVVAFHKMELPFSSTDFFVDIDEADLFHVFASNPLFRLTMVSQLGYLVPPRPDEWDKEQSIAYTVPQFRHSRWEHSLLMAMLMEVILARNGFFQKERATKVLTAACHDIAMPAGGDSVKRVDPEALDEEESFVWVLNYYGLAEKWFGEYGFDIILAQEMVKGKGRIQA</sequence>
<reference evidence="1" key="1">
    <citation type="journal article" date="2014" name="Front. Microbiol.">
        <title>High frequency of phylogenetically diverse reductive dehalogenase-homologous genes in deep subseafloor sedimentary metagenomes.</title>
        <authorList>
            <person name="Kawai M."/>
            <person name="Futagami T."/>
            <person name="Toyoda A."/>
            <person name="Takaki Y."/>
            <person name="Nishi S."/>
            <person name="Hori S."/>
            <person name="Arai W."/>
            <person name="Tsubouchi T."/>
            <person name="Morono Y."/>
            <person name="Uchiyama I."/>
            <person name="Ito T."/>
            <person name="Fujiyama A."/>
            <person name="Inagaki F."/>
            <person name="Takami H."/>
        </authorList>
    </citation>
    <scope>NUCLEOTIDE SEQUENCE</scope>
    <source>
        <strain evidence="1">Expedition CK06-06</strain>
    </source>
</reference>
<evidence type="ECO:0000313" key="1">
    <source>
        <dbReference type="EMBL" id="GAF86747.1"/>
    </source>
</evidence>
<gene>
    <name evidence="1" type="ORF">S01H1_30854</name>
</gene>
<evidence type="ECO:0008006" key="2">
    <source>
        <dbReference type="Google" id="ProtNLM"/>
    </source>
</evidence>
<proteinExistence type="predicted"/>